<comment type="caution">
    <text evidence="1">The sequence shown here is derived from an EMBL/GenBank/DDBJ whole genome shotgun (WGS) entry which is preliminary data.</text>
</comment>
<organism evidence="1 2">
    <name type="scientific">Rhizobium viscosum</name>
    <name type="common">Arthrobacter viscosus</name>
    <dbReference type="NCBI Taxonomy" id="1673"/>
    <lineage>
        <taxon>Bacteria</taxon>
        <taxon>Pseudomonadati</taxon>
        <taxon>Pseudomonadota</taxon>
        <taxon>Alphaproteobacteria</taxon>
        <taxon>Hyphomicrobiales</taxon>
        <taxon>Rhizobiaceae</taxon>
        <taxon>Rhizobium/Agrobacterium group</taxon>
        <taxon>Rhizobium</taxon>
    </lineage>
</organism>
<reference evidence="1 2" key="1">
    <citation type="submission" date="2020-10" db="EMBL/GenBank/DDBJ databases">
        <title>Sequencing the genomes of 1000 actinobacteria strains.</title>
        <authorList>
            <person name="Klenk H.-P."/>
        </authorList>
    </citation>
    <scope>NUCLEOTIDE SEQUENCE [LARGE SCALE GENOMIC DNA]</scope>
    <source>
        <strain evidence="1 2">DSM 7307</strain>
    </source>
</reference>
<keyword evidence="2" id="KW-1185">Reference proteome</keyword>
<dbReference type="Proteomes" id="UP000620262">
    <property type="component" value="Unassembled WGS sequence"/>
</dbReference>
<accession>A0ABR9IPY0</accession>
<protein>
    <submittedName>
        <fullName evidence="1">Uncharacterized protein</fullName>
    </submittedName>
</protein>
<evidence type="ECO:0000313" key="2">
    <source>
        <dbReference type="Proteomes" id="UP000620262"/>
    </source>
</evidence>
<evidence type="ECO:0000313" key="1">
    <source>
        <dbReference type="EMBL" id="MBE1505257.1"/>
    </source>
</evidence>
<name>A0ABR9IPY0_RHIVS</name>
<sequence>MQLYGEVFEKNIRARVAGIFNGITGASPHKTIIQGGPFILPISKTLVYTG</sequence>
<gene>
    <name evidence="1" type="ORF">H4W29_002438</name>
</gene>
<dbReference type="EMBL" id="JADBEC010000001">
    <property type="protein sequence ID" value="MBE1505257.1"/>
    <property type="molecule type" value="Genomic_DNA"/>
</dbReference>
<proteinExistence type="predicted"/>